<gene>
    <name evidence="2" type="ORF">E5352_13970</name>
</gene>
<evidence type="ECO:0000256" key="1">
    <source>
        <dbReference type="SAM" id="Phobius"/>
    </source>
</evidence>
<organism evidence="2 3">
    <name type="scientific">Stenotrophomonas maltophilia</name>
    <name type="common">Pseudomonas maltophilia</name>
    <name type="synonym">Xanthomonas maltophilia</name>
    <dbReference type="NCBI Taxonomy" id="40324"/>
    <lineage>
        <taxon>Bacteria</taxon>
        <taxon>Pseudomonadati</taxon>
        <taxon>Pseudomonadota</taxon>
        <taxon>Gammaproteobacteria</taxon>
        <taxon>Lysobacterales</taxon>
        <taxon>Lysobacteraceae</taxon>
        <taxon>Stenotrophomonas</taxon>
        <taxon>Stenotrophomonas maltophilia group</taxon>
    </lineage>
</organism>
<feature type="transmembrane region" description="Helical" evidence="1">
    <location>
        <begin position="21"/>
        <end position="43"/>
    </location>
</feature>
<dbReference type="AlphaFoldDB" id="A0A4S2CWT1"/>
<keyword evidence="1" id="KW-0472">Membrane</keyword>
<comment type="caution">
    <text evidence="2">The sequence shown here is derived from an EMBL/GenBank/DDBJ whole genome shotgun (WGS) entry which is preliminary data.</text>
</comment>
<evidence type="ECO:0008006" key="4">
    <source>
        <dbReference type="Google" id="ProtNLM"/>
    </source>
</evidence>
<sequence length="88" mass="9472">MPQPKPSFLQLAYGDPGLADAGLSLGVVVLLVVGALVVAVAFIRMNDALLDMGLLGTGVFLAIGARIYQARNQHHALHRLIERSLQRR</sequence>
<name>A0A4S2CWT1_STEMA</name>
<proteinExistence type="predicted"/>
<evidence type="ECO:0000313" key="3">
    <source>
        <dbReference type="Proteomes" id="UP000306631"/>
    </source>
</evidence>
<dbReference type="OrthoDB" id="6054331at2"/>
<evidence type="ECO:0000313" key="2">
    <source>
        <dbReference type="EMBL" id="TGY33035.1"/>
    </source>
</evidence>
<feature type="transmembrane region" description="Helical" evidence="1">
    <location>
        <begin position="49"/>
        <end position="68"/>
    </location>
</feature>
<keyword evidence="1" id="KW-1133">Transmembrane helix</keyword>
<protein>
    <recommendedName>
        <fullName evidence="4">Transmembrane protein</fullName>
    </recommendedName>
</protein>
<reference evidence="2 3" key="1">
    <citation type="submission" date="2019-04" db="EMBL/GenBank/DDBJ databases">
        <title>Microbes associate with the intestines of laboratory mice.</title>
        <authorList>
            <person name="Navarre W."/>
            <person name="Wong E."/>
            <person name="Huang K."/>
            <person name="Tropini C."/>
            <person name="Ng K."/>
            <person name="Yu B."/>
        </authorList>
    </citation>
    <scope>NUCLEOTIDE SEQUENCE [LARGE SCALE GENOMIC DNA]</scope>
    <source>
        <strain evidence="2 3">NM62_B4-13</strain>
    </source>
</reference>
<dbReference type="EMBL" id="SRYW01000012">
    <property type="protein sequence ID" value="TGY33035.1"/>
    <property type="molecule type" value="Genomic_DNA"/>
</dbReference>
<dbReference type="RefSeq" id="WP_017356106.1">
    <property type="nucleotide sequence ID" value="NZ_SRYW01000012.1"/>
</dbReference>
<accession>A0A4S2CWT1</accession>
<dbReference type="Proteomes" id="UP000306631">
    <property type="component" value="Unassembled WGS sequence"/>
</dbReference>
<keyword evidence="1" id="KW-0812">Transmembrane</keyword>